<evidence type="ECO:0000256" key="6">
    <source>
        <dbReference type="ARBA" id="ARBA00022989"/>
    </source>
</evidence>
<keyword evidence="6 10" id="KW-1133">Transmembrane helix</keyword>
<evidence type="ECO:0000256" key="9">
    <source>
        <dbReference type="ARBA" id="ARBA00038341"/>
    </source>
</evidence>
<dbReference type="InterPro" id="IPR057290">
    <property type="entry name" value="CHX17_C"/>
</dbReference>
<evidence type="ECO:0000256" key="7">
    <source>
        <dbReference type="ARBA" id="ARBA00023065"/>
    </source>
</evidence>
<dbReference type="Pfam" id="PF00999">
    <property type="entry name" value="Na_H_Exchanger"/>
    <property type="match status" value="1"/>
</dbReference>
<name>A0A2K3NSL9_TRIPR</name>
<evidence type="ECO:0000256" key="3">
    <source>
        <dbReference type="ARBA" id="ARBA00022538"/>
    </source>
</evidence>
<evidence type="ECO:0000259" key="12">
    <source>
        <dbReference type="Pfam" id="PF23256"/>
    </source>
</evidence>
<protein>
    <submittedName>
        <fullName evidence="14">Cation H(+) antiporter 15-like protein</fullName>
    </submittedName>
</protein>
<evidence type="ECO:0000256" key="8">
    <source>
        <dbReference type="ARBA" id="ARBA00023136"/>
    </source>
</evidence>
<evidence type="ECO:0000259" key="13">
    <source>
        <dbReference type="Pfam" id="PF23259"/>
    </source>
</evidence>
<comment type="subcellular location">
    <subcellularLocation>
        <location evidence="1">Membrane</location>
        <topology evidence="1">Multi-pass membrane protein</topology>
    </subcellularLocation>
</comment>
<comment type="caution">
    <text evidence="14">The sequence shown here is derived from an EMBL/GenBank/DDBJ whole genome shotgun (WGS) entry which is preliminary data.</text>
</comment>
<keyword evidence="4 10" id="KW-0812">Transmembrane</keyword>
<sequence>MAEDGMSILACYNATFSATNDIWMTDDVIAKRVPLLCLQIAYDLLVSRFFYFILKRIRVPLIVAQILAGFSLSPTLLGNFKPIFDLFYEQQGILAIETFSNLGILYYVFLSGLEMNSDVILRSRKKGTSIAVVGIVTSMLFGVGLLTVQHKLEDENDTFSLTPKENHNEAYLFWSLALSVTGFPVLARILAKLKLLYTKLGKDALTAAMLTDAYGWVLFTLLIPYSKIGGKPFLSVISTLLFIVFCFTVVRPILTPIVEKKTSANTWRKSQLLDLLMGVFICSFITDCLGTHPIVGAFVFGLILPHGKFADMVMEMSDDFVSGILCPVYFAGFGFRLNLPFLLKQQSAGLMMLIVVLLCIPKVLSSLIVTFFFGMPARDGLAIGLLLNTKGVMAIILLNVAWDKRILDPYCFMVMMLAIILMTVIVSPLISAIYQPKFRFMQSQLKTMQKLRFDMELRVVACVHNTKHANSMIHVLEATNATRVSPIHVSVAHLVELTRHGTAILVSQMDRSDSTVGTETTNYGSQSEFESITNAFEEFVKQYNAVRIDTSNVVSSYTTIHEDIFNVAEEKRASLILLPFHKEYSTIEGGLEIINNQHCEINKNVLQQAPCSVGIFVDRGLGSLLKTKMRIVMIFIGGPDDREALSIAWRMAGHSGTQLHVLRIHLLDKAAEEKLSKTKKIKSHHGILSTVMDSVMQNELDEKYLISFRHKAVNNNDSIVYSEKEVHSNTGEEIPTLLNEIDKSGYDLYIVGQGSGKNTKIFSKLLEWCDHPELGVIGDILASTSFGSQSSVLIVQQYMIGRKTVVKQSHRESMKTGPEIL</sequence>
<keyword evidence="7" id="KW-0406">Ion transport</keyword>
<dbReference type="InterPro" id="IPR006153">
    <property type="entry name" value="Cation/H_exchanger_TM"/>
</dbReference>
<feature type="transmembrane region" description="Helical" evidence="10">
    <location>
        <begin position="351"/>
        <end position="375"/>
    </location>
</feature>
<accession>A0A2K3NSL9</accession>
<feature type="transmembrane region" description="Helical" evidence="10">
    <location>
        <begin position="381"/>
        <end position="402"/>
    </location>
</feature>
<feature type="transmembrane region" description="Helical" evidence="10">
    <location>
        <begin position="275"/>
        <end position="300"/>
    </location>
</feature>
<feature type="transmembrane region" description="Helical" evidence="10">
    <location>
        <begin position="130"/>
        <end position="150"/>
    </location>
</feature>
<dbReference type="Pfam" id="PF23259">
    <property type="entry name" value="CHX17_C"/>
    <property type="match status" value="1"/>
</dbReference>
<dbReference type="InterPro" id="IPR057291">
    <property type="entry name" value="CHX17_2nd"/>
</dbReference>
<evidence type="ECO:0000256" key="4">
    <source>
        <dbReference type="ARBA" id="ARBA00022692"/>
    </source>
</evidence>
<keyword evidence="3" id="KW-0633">Potassium transport</keyword>
<gene>
    <name evidence="14" type="ORF">L195_g002492</name>
</gene>
<comment type="similarity">
    <text evidence="9">Belongs to the monovalent cation:proton antiporter 2 (CPA2) transporter (TC 2.A.37) family. CHX (TC 2.A.37.4) subfamily.</text>
</comment>
<organism evidence="14 15">
    <name type="scientific">Trifolium pratense</name>
    <name type="common">Red clover</name>
    <dbReference type="NCBI Taxonomy" id="57577"/>
    <lineage>
        <taxon>Eukaryota</taxon>
        <taxon>Viridiplantae</taxon>
        <taxon>Streptophyta</taxon>
        <taxon>Embryophyta</taxon>
        <taxon>Tracheophyta</taxon>
        <taxon>Spermatophyta</taxon>
        <taxon>Magnoliopsida</taxon>
        <taxon>eudicotyledons</taxon>
        <taxon>Gunneridae</taxon>
        <taxon>Pentapetalae</taxon>
        <taxon>rosids</taxon>
        <taxon>fabids</taxon>
        <taxon>Fabales</taxon>
        <taxon>Fabaceae</taxon>
        <taxon>Papilionoideae</taxon>
        <taxon>50 kb inversion clade</taxon>
        <taxon>NPAAA clade</taxon>
        <taxon>Hologalegina</taxon>
        <taxon>IRL clade</taxon>
        <taxon>Trifolieae</taxon>
        <taxon>Trifolium</taxon>
    </lineage>
</organism>
<feature type="transmembrane region" description="Helical" evidence="10">
    <location>
        <begin position="320"/>
        <end position="339"/>
    </location>
</feature>
<evidence type="ECO:0000313" key="15">
    <source>
        <dbReference type="Proteomes" id="UP000236291"/>
    </source>
</evidence>
<dbReference type="GO" id="GO:1902600">
    <property type="term" value="P:proton transmembrane transport"/>
    <property type="evidence" value="ECO:0007669"/>
    <property type="project" value="InterPro"/>
</dbReference>
<evidence type="ECO:0000256" key="5">
    <source>
        <dbReference type="ARBA" id="ARBA00022958"/>
    </source>
</evidence>
<dbReference type="Pfam" id="PF23256">
    <property type="entry name" value="CHX17_2nd"/>
    <property type="match status" value="1"/>
</dbReference>
<dbReference type="Gene3D" id="1.20.1530.20">
    <property type="match status" value="1"/>
</dbReference>
<dbReference type="PANTHER" id="PTHR32468:SF166">
    <property type="entry name" value="CATION_H+ EXCHANGER 3"/>
    <property type="match status" value="1"/>
</dbReference>
<feature type="domain" description="Cation/H(+) antiporter central" evidence="12">
    <location>
        <begin position="491"/>
        <end position="623"/>
    </location>
</feature>
<dbReference type="GO" id="GO:0016020">
    <property type="term" value="C:membrane"/>
    <property type="evidence" value="ECO:0007669"/>
    <property type="project" value="UniProtKB-SubCell"/>
</dbReference>
<dbReference type="PANTHER" id="PTHR32468">
    <property type="entry name" value="CATION/H + ANTIPORTER"/>
    <property type="match status" value="1"/>
</dbReference>
<evidence type="ECO:0000256" key="2">
    <source>
        <dbReference type="ARBA" id="ARBA00022448"/>
    </source>
</evidence>
<keyword evidence="8 10" id="KW-0472">Membrane</keyword>
<reference evidence="14 15" key="2">
    <citation type="journal article" date="2017" name="Front. Plant Sci.">
        <title>Gene Classification and Mining of Molecular Markers Useful in Red Clover (Trifolium pratense) Breeding.</title>
        <authorList>
            <person name="Istvanek J."/>
            <person name="Dluhosova J."/>
            <person name="Dluhos P."/>
            <person name="Patkova L."/>
            <person name="Nedelnik J."/>
            <person name="Repkova J."/>
        </authorList>
    </citation>
    <scope>NUCLEOTIDE SEQUENCE [LARGE SCALE GENOMIC DNA]</scope>
    <source>
        <strain evidence="15">cv. Tatra</strain>
        <tissue evidence="14">Young leaves</tissue>
    </source>
</reference>
<evidence type="ECO:0000256" key="1">
    <source>
        <dbReference type="ARBA" id="ARBA00004141"/>
    </source>
</evidence>
<dbReference type="GO" id="GO:0015297">
    <property type="term" value="F:antiporter activity"/>
    <property type="evidence" value="ECO:0007669"/>
    <property type="project" value="InterPro"/>
</dbReference>
<reference evidence="14 15" key="1">
    <citation type="journal article" date="2014" name="Am. J. Bot.">
        <title>Genome assembly and annotation for red clover (Trifolium pratense; Fabaceae).</title>
        <authorList>
            <person name="Istvanek J."/>
            <person name="Jaros M."/>
            <person name="Krenek A."/>
            <person name="Repkova J."/>
        </authorList>
    </citation>
    <scope>NUCLEOTIDE SEQUENCE [LARGE SCALE GENOMIC DNA]</scope>
    <source>
        <strain evidence="15">cv. Tatra</strain>
        <tissue evidence="14">Young leaves</tissue>
    </source>
</reference>
<dbReference type="GO" id="GO:0006813">
    <property type="term" value="P:potassium ion transport"/>
    <property type="evidence" value="ECO:0007669"/>
    <property type="project" value="UniProtKB-KW"/>
</dbReference>
<feature type="transmembrane region" description="Helical" evidence="10">
    <location>
        <begin position="232"/>
        <end position="254"/>
    </location>
</feature>
<evidence type="ECO:0000313" key="14">
    <source>
        <dbReference type="EMBL" id="PNY06030.1"/>
    </source>
</evidence>
<dbReference type="AlphaFoldDB" id="A0A2K3NSL9"/>
<dbReference type="Gene3D" id="3.40.50.12370">
    <property type="match status" value="1"/>
</dbReference>
<evidence type="ECO:0000256" key="10">
    <source>
        <dbReference type="SAM" id="Phobius"/>
    </source>
</evidence>
<feature type="transmembrane region" description="Helical" evidence="10">
    <location>
        <begin position="61"/>
        <end position="80"/>
    </location>
</feature>
<feature type="transmembrane region" description="Helical" evidence="10">
    <location>
        <begin position="203"/>
        <end position="226"/>
    </location>
</feature>
<dbReference type="InterPro" id="IPR038770">
    <property type="entry name" value="Na+/solute_symporter_sf"/>
</dbReference>
<dbReference type="Proteomes" id="UP000236291">
    <property type="component" value="Unassembled WGS sequence"/>
</dbReference>
<keyword evidence="2" id="KW-0813">Transport</keyword>
<dbReference type="EMBL" id="ASHM01001103">
    <property type="protein sequence ID" value="PNY06030.1"/>
    <property type="molecule type" value="Genomic_DNA"/>
</dbReference>
<keyword evidence="5" id="KW-0630">Potassium</keyword>
<dbReference type="InterPro" id="IPR050794">
    <property type="entry name" value="CPA2_transporter"/>
</dbReference>
<feature type="transmembrane region" description="Helical" evidence="10">
    <location>
        <begin position="92"/>
        <end position="109"/>
    </location>
</feature>
<dbReference type="GO" id="GO:0012505">
    <property type="term" value="C:endomembrane system"/>
    <property type="evidence" value="ECO:0007669"/>
    <property type="project" value="TreeGrafter"/>
</dbReference>
<feature type="transmembrane region" description="Helical" evidence="10">
    <location>
        <begin position="414"/>
        <end position="434"/>
    </location>
</feature>
<dbReference type="GO" id="GO:0006885">
    <property type="term" value="P:regulation of pH"/>
    <property type="evidence" value="ECO:0007669"/>
    <property type="project" value="TreeGrafter"/>
</dbReference>
<feature type="domain" description="Cation/H+ exchanger transmembrane" evidence="11">
    <location>
        <begin position="47"/>
        <end position="429"/>
    </location>
</feature>
<evidence type="ECO:0000259" key="11">
    <source>
        <dbReference type="Pfam" id="PF00999"/>
    </source>
</evidence>
<proteinExistence type="inferred from homology"/>
<feature type="transmembrane region" description="Helical" evidence="10">
    <location>
        <begin position="170"/>
        <end position="191"/>
    </location>
</feature>
<feature type="domain" description="Cation/H(+) antiporter C-terminal" evidence="13">
    <location>
        <begin position="631"/>
        <end position="799"/>
    </location>
</feature>